<dbReference type="Pfam" id="PF02008">
    <property type="entry name" value="zf-CXXC"/>
    <property type="match status" value="1"/>
</dbReference>
<accession>A0A0N5C6D3</accession>
<sequence>MSNIMTTSNQINSFNSIPSNNNTDIIPQSNTGSGNRGNGRINNSPNNNINCMEKSNPSSRTSSNPSPISSSLSGNINHCYSSLQQQSHTLQPPQSSGGSNGYHQMSMSTYPPSNNYSHLSPPHPQISMIQYHGLQNNSHIGVSSNYRPIPTTNSSSTGNNNGNNISGNSSTTSTTTSTTTTATPTAMNRSQRCGICRGCQCKPCGHCTYCQDSPQFGGPGVKKQSCIERRCLRVLENRLQRDSPSFKARLGCNNCDDCRLADCQVCLVCLDKRFFDNKYMTGALCAKKRCNNATSIELPCQIGNNSQERNLKRNLDHNSNGYEGNGKRRSNGNINNNNNYTTNQQMPLNYQQPHPQSGMNLMMGVNGMQQLPPTTIPSTATNPVQPPTIQSDPTTPATHHQNTKHNTSQPTTYPLAVHDENISKKGNHIPLTQQYPYQQIPQQSYHETNYPSQMAQIPYSIVHPSKYHTYQASNNMYHHHNNNTTIHYPHSNYQGTTTGNGHSYQLSGNGPTHTPTTTQAPMNGSPINGSLSSSSTSSYNNANFYDYDASFYQGTFHPSTSADPYLPPSYTPELKNNVVIQQL</sequence>
<feature type="region of interest" description="Disordered" evidence="5">
    <location>
        <begin position="309"/>
        <end position="348"/>
    </location>
</feature>
<feature type="region of interest" description="Disordered" evidence="5">
    <location>
        <begin position="1"/>
        <end position="124"/>
    </location>
</feature>
<dbReference type="GO" id="GO:0003677">
    <property type="term" value="F:DNA binding"/>
    <property type="evidence" value="ECO:0007669"/>
    <property type="project" value="InterPro"/>
</dbReference>
<dbReference type="PROSITE" id="PS51058">
    <property type="entry name" value="ZF_CXXC"/>
    <property type="match status" value="2"/>
</dbReference>
<name>A0A0N5C6D3_STREA</name>
<feature type="compositionally biased region" description="Polar residues" evidence="5">
    <location>
        <begin position="76"/>
        <end position="118"/>
    </location>
</feature>
<feature type="compositionally biased region" description="Low complexity" evidence="5">
    <location>
        <begin position="151"/>
        <end position="181"/>
    </location>
</feature>
<feature type="compositionally biased region" description="Low complexity" evidence="5">
    <location>
        <begin position="8"/>
        <end position="22"/>
    </location>
</feature>
<evidence type="ECO:0000256" key="1">
    <source>
        <dbReference type="ARBA" id="ARBA00022723"/>
    </source>
</evidence>
<feature type="compositionally biased region" description="Low complexity" evidence="5">
    <location>
        <begin position="30"/>
        <end position="75"/>
    </location>
</feature>
<keyword evidence="1" id="KW-0479">Metal-binding</keyword>
<protein>
    <submittedName>
        <fullName evidence="8">CXXC-type domain-containing protein</fullName>
    </submittedName>
</protein>
<dbReference type="Proteomes" id="UP000046392">
    <property type="component" value="Unplaced"/>
</dbReference>
<feature type="compositionally biased region" description="Low complexity" evidence="5">
    <location>
        <begin position="331"/>
        <end position="343"/>
    </location>
</feature>
<evidence type="ECO:0000313" key="7">
    <source>
        <dbReference type="Proteomes" id="UP000046392"/>
    </source>
</evidence>
<keyword evidence="2 4" id="KW-0863">Zinc-finger</keyword>
<evidence type="ECO:0000256" key="2">
    <source>
        <dbReference type="ARBA" id="ARBA00022771"/>
    </source>
</evidence>
<evidence type="ECO:0000256" key="4">
    <source>
        <dbReference type="PROSITE-ProRule" id="PRU00509"/>
    </source>
</evidence>
<dbReference type="AlphaFoldDB" id="A0A0N5C6D3"/>
<keyword evidence="7" id="KW-1185">Reference proteome</keyword>
<dbReference type="GO" id="GO:0008270">
    <property type="term" value="F:zinc ion binding"/>
    <property type="evidence" value="ECO:0007669"/>
    <property type="project" value="UniProtKB-KW"/>
</dbReference>
<feature type="domain" description="CXXC-type" evidence="6">
    <location>
        <begin position="245"/>
        <end position="291"/>
    </location>
</feature>
<feature type="region of interest" description="Disordered" evidence="5">
    <location>
        <begin position="372"/>
        <end position="412"/>
    </location>
</feature>
<evidence type="ECO:0000313" key="8">
    <source>
        <dbReference type="WBParaSite" id="SPAL_0001350300.1"/>
    </source>
</evidence>
<dbReference type="STRING" id="174720.A0A0N5C6D3"/>
<organism evidence="7 8">
    <name type="scientific">Strongyloides papillosus</name>
    <name type="common">Intestinal threadworm</name>
    <dbReference type="NCBI Taxonomy" id="174720"/>
    <lineage>
        <taxon>Eukaryota</taxon>
        <taxon>Metazoa</taxon>
        <taxon>Ecdysozoa</taxon>
        <taxon>Nematoda</taxon>
        <taxon>Chromadorea</taxon>
        <taxon>Rhabditida</taxon>
        <taxon>Tylenchina</taxon>
        <taxon>Panagrolaimomorpha</taxon>
        <taxon>Strongyloidoidea</taxon>
        <taxon>Strongyloididae</taxon>
        <taxon>Strongyloides</taxon>
    </lineage>
</organism>
<dbReference type="InterPro" id="IPR002857">
    <property type="entry name" value="Znf_CXXC"/>
</dbReference>
<reference evidence="8" key="1">
    <citation type="submission" date="2017-02" db="UniProtKB">
        <authorList>
            <consortium name="WormBaseParasite"/>
        </authorList>
    </citation>
    <scope>IDENTIFICATION</scope>
</reference>
<proteinExistence type="predicted"/>
<keyword evidence="3" id="KW-0862">Zinc</keyword>
<evidence type="ECO:0000256" key="3">
    <source>
        <dbReference type="ARBA" id="ARBA00022833"/>
    </source>
</evidence>
<evidence type="ECO:0000259" key="6">
    <source>
        <dbReference type="PROSITE" id="PS51058"/>
    </source>
</evidence>
<feature type="region of interest" description="Disordered" evidence="5">
    <location>
        <begin position="139"/>
        <end position="184"/>
    </location>
</feature>
<feature type="domain" description="CXXC-type" evidence="6">
    <location>
        <begin position="185"/>
        <end position="232"/>
    </location>
</feature>
<dbReference type="WBParaSite" id="SPAL_0001350300.1">
    <property type="protein sequence ID" value="SPAL_0001350300.1"/>
    <property type="gene ID" value="SPAL_0001350300"/>
</dbReference>
<evidence type="ECO:0000256" key="5">
    <source>
        <dbReference type="SAM" id="MobiDB-lite"/>
    </source>
</evidence>